<proteinExistence type="predicted"/>
<sequence>PLSPPEPPPGDLWPEEFLFTWLLLAPPEEEVEEAFLVPPGNRAVNLDWLNVYPLRVRRLEAQRPWRKEPLPEGGGLEDWARRLPLSLRTFWLVELEVDEGMGLEDLLDPETLRDLLEGLTPGARSLLARLVREGRLPLSQAEEKALAQLERRFLAFVGAGEVGLPGDLRRALFRAL</sequence>
<dbReference type="AlphaFoldDB" id="A0A430V1X9"/>
<organism evidence="1 2">
    <name type="scientific">Thermus scotoductus</name>
    <dbReference type="NCBI Taxonomy" id="37636"/>
    <lineage>
        <taxon>Bacteria</taxon>
        <taxon>Thermotogati</taxon>
        <taxon>Deinococcota</taxon>
        <taxon>Deinococci</taxon>
        <taxon>Thermales</taxon>
        <taxon>Thermaceae</taxon>
        <taxon>Thermus</taxon>
    </lineage>
</organism>
<feature type="non-terminal residue" evidence="1">
    <location>
        <position position="1"/>
    </location>
</feature>
<comment type="caution">
    <text evidence="1">The sequence shown here is derived from an EMBL/GenBank/DDBJ whole genome shotgun (WGS) entry which is preliminary data.</text>
</comment>
<evidence type="ECO:0000313" key="2">
    <source>
        <dbReference type="Proteomes" id="UP000288073"/>
    </source>
</evidence>
<evidence type="ECO:0000313" key="1">
    <source>
        <dbReference type="EMBL" id="RTI16642.1"/>
    </source>
</evidence>
<dbReference type="EMBL" id="PEMN01000213">
    <property type="protein sequence ID" value="RTI16642.1"/>
    <property type="molecule type" value="Genomic_DNA"/>
</dbReference>
<gene>
    <name evidence="1" type="ORF">CSW23_07150</name>
</gene>
<accession>A0A430V1X9</accession>
<protein>
    <submittedName>
        <fullName evidence="1">Uncharacterized protein</fullName>
    </submittedName>
</protein>
<dbReference type="Proteomes" id="UP000288073">
    <property type="component" value="Unassembled WGS sequence"/>
</dbReference>
<reference evidence="1 2" key="1">
    <citation type="journal article" date="2019" name="Extremophiles">
        <title>Biogeography of thermophiles and predominance of Thermus scotoductus in domestic water heaters.</title>
        <authorList>
            <person name="Wilpiszeski R.L."/>
            <person name="Zhang Z."/>
            <person name="House C.H."/>
        </authorList>
    </citation>
    <scope>NUCLEOTIDE SEQUENCE [LARGE SCALE GENOMIC DNA]</scope>
    <source>
        <strain evidence="1 2">10_S10</strain>
    </source>
</reference>
<name>A0A430V1X9_THESC</name>